<dbReference type="PROSITE" id="PS00059">
    <property type="entry name" value="ADH_ZINC"/>
    <property type="match status" value="1"/>
</dbReference>
<dbReference type="PROSITE" id="PS50839">
    <property type="entry name" value="CHASE"/>
    <property type="match status" value="1"/>
</dbReference>
<evidence type="ECO:0000256" key="4">
    <source>
        <dbReference type="ARBA" id="ARBA00022833"/>
    </source>
</evidence>
<comment type="similarity">
    <text evidence="2 7">Belongs to the zinc-containing alcohol dehydrogenase family.</text>
</comment>
<feature type="domain" description="CHASE" evidence="8">
    <location>
        <begin position="235"/>
        <end position="349"/>
    </location>
</feature>
<dbReference type="Gene3D" id="3.90.180.10">
    <property type="entry name" value="Medium-chain alcohol dehydrogenases, catalytic domain"/>
    <property type="match status" value="1"/>
</dbReference>
<dbReference type="Pfam" id="PF08240">
    <property type="entry name" value="ADH_N"/>
    <property type="match status" value="1"/>
</dbReference>
<gene>
    <name evidence="9" type="primary">bdhA</name>
    <name evidence="9" type="ORF">BT1A1_3102</name>
</gene>
<evidence type="ECO:0000256" key="5">
    <source>
        <dbReference type="ARBA" id="ARBA00023002"/>
    </source>
</evidence>
<dbReference type="KEGG" id="bthv:CQJ30_16810"/>
<evidence type="ECO:0000259" key="8">
    <source>
        <dbReference type="PROSITE" id="PS50839"/>
    </source>
</evidence>
<dbReference type="EMBL" id="CCRF01000091">
    <property type="protein sequence ID" value="CEE02888.1"/>
    <property type="molecule type" value="Genomic_DNA"/>
</dbReference>
<evidence type="ECO:0000256" key="3">
    <source>
        <dbReference type="ARBA" id="ARBA00022723"/>
    </source>
</evidence>
<evidence type="ECO:0000313" key="10">
    <source>
        <dbReference type="Proteomes" id="UP000040576"/>
    </source>
</evidence>
<dbReference type="InterPro" id="IPR011032">
    <property type="entry name" value="GroES-like_sf"/>
</dbReference>
<dbReference type="EC" id="1.1.1.4" evidence="9"/>
<protein>
    <submittedName>
        <fullName evidence="9">(R,R)-butanediol dehydrogenase</fullName>
        <ecNumber evidence="9">1.1.1.4</ecNumber>
    </submittedName>
</protein>
<keyword evidence="10" id="KW-1185">Reference proteome</keyword>
<dbReference type="GO" id="GO:0008270">
    <property type="term" value="F:zinc ion binding"/>
    <property type="evidence" value="ECO:0007669"/>
    <property type="project" value="InterPro"/>
</dbReference>
<dbReference type="eggNOG" id="COG1063">
    <property type="taxonomic scope" value="Bacteria"/>
</dbReference>
<dbReference type="FunFam" id="3.40.50.720:FF:000068">
    <property type="entry name" value="Sorbitol dehydrogenase"/>
    <property type="match status" value="1"/>
</dbReference>
<dbReference type="InterPro" id="IPR050129">
    <property type="entry name" value="Zn_alcohol_dh"/>
</dbReference>
<accession>A0A090J2N5</accession>
<dbReference type="InterPro" id="IPR036291">
    <property type="entry name" value="NAD(P)-bd_dom_sf"/>
</dbReference>
<proteinExistence type="inferred from homology"/>
<reference evidence="9 10" key="1">
    <citation type="submission" date="2014-07" db="EMBL/GenBank/DDBJ databases">
        <authorList>
            <person name="Wibberg Daniel"/>
        </authorList>
    </citation>
    <scope>NUCLEOTIDE SEQUENCE [LARGE SCALE GENOMIC DNA]</scope>
</reference>
<evidence type="ECO:0000256" key="6">
    <source>
        <dbReference type="ARBA" id="ARBA00023027"/>
    </source>
</evidence>
<dbReference type="GO" id="GO:0000721">
    <property type="term" value="F:(R,R)-butanediol dehydrogenase activity"/>
    <property type="evidence" value="ECO:0007669"/>
    <property type="project" value="UniProtKB-EC"/>
</dbReference>
<keyword evidence="6" id="KW-0520">NAD</keyword>
<dbReference type="InterPro" id="IPR013149">
    <property type="entry name" value="ADH-like_C"/>
</dbReference>
<dbReference type="RefSeq" id="WP_034772841.1">
    <property type="nucleotide sequence ID" value="NZ_CCRF01000091.1"/>
</dbReference>
<dbReference type="SMART" id="SM00829">
    <property type="entry name" value="PKS_ER"/>
    <property type="match status" value="1"/>
</dbReference>
<dbReference type="InterPro" id="IPR013154">
    <property type="entry name" value="ADH-like_N"/>
</dbReference>
<dbReference type="InterPro" id="IPR002328">
    <property type="entry name" value="ADH_Zn_CS"/>
</dbReference>
<dbReference type="Gene3D" id="3.40.50.720">
    <property type="entry name" value="NAD(P)-binding Rossmann-like Domain"/>
    <property type="match status" value="1"/>
</dbReference>
<dbReference type="Proteomes" id="UP000040576">
    <property type="component" value="Unassembled WGS sequence"/>
</dbReference>
<evidence type="ECO:0000256" key="7">
    <source>
        <dbReference type="RuleBase" id="RU361277"/>
    </source>
</evidence>
<dbReference type="CDD" id="cd08233">
    <property type="entry name" value="butanediol_DH_like"/>
    <property type="match status" value="1"/>
</dbReference>
<dbReference type="PANTHER" id="PTHR43401">
    <property type="entry name" value="L-THREONINE 3-DEHYDROGENASE"/>
    <property type="match status" value="1"/>
</dbReference>
<name>A0A090J2N5_9BACI</name>
<comment type="cofactor">
    <cofactor evidence="1 7">
        <name>Zn(2+)</name>
        <dbReference type="ChEBI" id="CHEBI:29105"/>
    </cofactor>
</comment>
<keyword evidence="4 7" id="KW-0862">Zinc</keyword>
<dbReference type="PATRIC" id="fig|35841.6.peg.1435"/>
<dbReference type="InterPro" id="IPR006189">
    <property type="entry name" value="CHASE_dom"/>
</dbReference>
<evidence type="ECO:0000256" key="2">
    <source>
        <dbReference type="ARBA" id="ARBA00008072"/>
    </source>
</evidence>
<dbReference type="SUPFAM" id="SSF50129">
    <property type="entry name" value="GroES-like"/>
    <property type="match status" value="1"/>
</dbReference>
<sequence>MKAAVWYGKKDIRIEEVAEKPVKDNQVKVRVAWAGICGSDLHEYEEGPVFVPVEKEDALTGEKAPITMGHEFAGVVEEVGANVTKYKVGDRVVINPTLTYGNKPEDLDVYDGFSFIGLHGDGGFAKYVNVPESNVYALPETLTLQDGALVEPTAVAVQAVKEGNMKFGDTVAIYGAGPIGLLTVIAAKAAGASKIFVMDLSETRLAKAKELGATHIINSGQQNPVEAIKAVVPDGVDVSFEVAGVAPTFKQAIDSTKARGTMVIVSIFARPIEWHPLQLTNTGVKITSAIAYTPTTFQQTVDLMGTGQLKPQGIVTSVIQLDDIVSKGFEALTTDKSQAKILVELSGEK</sequence>
<keyword evidence="5 9" id="KW-0560">Oxidoreductase</keyword>
<organism evidence="9 10">
    <name type="scientific">Caldibacillus thermoamylovorans</name>
    <dbReference type="NCBI Taxonomy" id="35841"/>
    <lineage>
        <taxon>Bacteria</taxon>
        <taxon>Bacillati</taxon>
        <taxon>Bacillota</taxon>
        <taxon>Bacilli</taxon>
        <taxon>Bacillales</taxon>
        <taxon>Bacillaceae</taxon>
        <taxon>Caldibacillus</taxon>
    </lineage>
</organism>
<keyword evidence="3 7" id="KW-0479">Metal-binding</keyword>
<dbReference type="PANTHER" id="PTHR43401:SF2">
    <property type="entry name" value="L-THREONINE 3-DEHYDROGENASE"/>
    <property type="match status" value="1"/>
</dbReference>
<dbReference type="AlphaFoldDB" id="A0A090J2N5"/>
<dbReference type="InterPro" id="IPR020843">
    <property type="entry name" value="ER"/>
</dbReference>
<evidence type="ECO:0000313" key="9">
    <source>
        <dbReference type="EMBL" id="CEE02888.1"/>
    </source>
</evidence>
<dbReference type="Pfam" id="PF00107">
    <property type="entry name" value="ADH_zinc_N"/>
    <property type="match status" value="1"/>
</dbReference>
<evidence type="ECO:0000256" key="1">
    <source>
        <dbReference type="ARBA" id="ARBA00001947"/>
    </source>
</evidence>
<dbReference type="SUPFAM" id="SSF51735">
    <property type="entry name" value="NAD(P)-binding Rossmann-fold domains"/>
    <property type="match status" value="1"/>
</dbReference>
<dbReference type="STRING" id="35841.B4167_1999"/>